<gene>
    <name evidence="2" type="ORF">SYV04_20630</name>
</gene>
<feature type="transmembrane region" description="Helical" evidence="1">
    <location>
        <begin position="101"/>
        <end position="121"/>
    </location>
</feature>
<comment type="caution">
    <text evidence="2">The sequence shown here is derived from an EMBL/GenBank/DDBJ whole genome shotgun (WGS) entry which is preliminary data.</text>
</comment>
<evidence type="ECO:0000313" key="2">
    <source>
        <dbReference type="EMBL" id="MDY7228842.1"/>
    </source>
</evidence>
<evidence type="ECO:0000256" key="1">
    <source>
        <dbReference type="SAM" id="Phobius"/>
    </source>
</evidence>
<evidence type="ECO:0000313" key="3">
    <source>
        <dbReference type="Proteomes" id="UP001291309"/>
    </source>
</evidence>
<keyword evidence="1" id="KW-0812">Transmembrane</keyword>
<feature type="transmembrane region" description="Helical" evidence="1">
    <location>
        <begin position="71"/>
        <end position="89"/>
    </location>
</feature>
<protein>
    <submittedName>
        <fullName evidence="2">Uncharacterized protein</fullName>
    </submittedName>
</protein>
<accession>A0ABU5H5U2</accession>
<sequence>MNILFHAHSGLRYLVLLAGLVALAYFLSGLVAKRPFGKGGRVMGAIFAGLLDLQMLLGLVMVALGRYYPRLIGHIVMMILAIGVTHALLSINRKRPNPGYLLPVIAVAAALVLIVGAIMAIGRGVLTHTSLAG</sequence>
<proteinExistence type="predicted"/>
<reference evidence="2 3" key="1">
    <citation type="submission" date="2023-12" db="EMBL/GenBank/DDBJ databases">
        <title>the genome sequence of Hyalangium sp. s54d21.</title>
        <authorList>
            <person name="Zhang X."/>
        </authorList>
    </citation>
    <scope>NUCLEOTIDE SEQUENCE [LARGE SCALE GENOMIC DNA]</scope>
    <source>
        <strain evidence="3">s54d21</strain>
    </source>
</reference>
<dbReference type="RefSeq" id="WP_321547571.1">
    <property type="nucleotide sequence ID" value="NZ_JAXIVS010000007.1"/>
</dbReference>
<keyword evidence="3" id="KW-1185">Reference proteome</keyword>
<organism evidence="2 3">
    <name type="scientific">Hyalangium rubrum</name>
    <dbReference type="NCBI Taxonomy" id="3103134"/>
    <lineage>
        <taxon>Bacteria</taxon>
        <taxon>Pseudomonadati</taxon>
        <taxon>Myxococcota</taxon>
        <taxon>Myxococcia</taxon>
        <taxon>Myxococcales</taxon>
        <taxon>Cystobacterineae</taxon>
        <taxon>Archangiaceae</taxon>
        <taxon>Hyalangium</taxon>
    </lineage>
</organism>
<feature type="transmembrane region" description="Helical" evidence="1">
    <location>
        <begin position="12"/>
        <end position="32"/>
    </location>
</feature>
<keyword evidence="1" id="KW-1133">Transmembrane helix</keyword>
<dbReference type="EMBL" id="JAXIVS010000007">
    <property type="protein sequence ID" value="MDY7228842.1"/>
    <property type="molecule type" value="Genomic_DNA"/>
</dbReference>
<dbReference type="Proteomes" id="UP001291309">
    <property type="component" value="Unassembled WGS sequence"/>
</dbReference>
<name>A0ABU5H5U2_9BACT</name>
<feature type="transmembrane region" description="Helical" evidence="1">
    <location>
        <begin position="44"/>
        <end position="65"/>
    </location>
</feature>
<keyword evidence="1" id="KW-0472">Membrane</keyword>